<name>A0A2N5CPQ8_9CAUL</name>
<dbReference type="Pfam" id="PF09836">
    <property type="entry name" value="DUF2063"/>
    <property type="match status" value="1"/>
</dbReference>
<sequence length="250" mass="26991">MSLLSLQRDMHAWLTAQDAQAAGRIGRNASPGLLIYQNNYRAQLSACLEAIFEQTRKWMGHDAFLAAAAVHIERVPPSSWTLDAYGAGFPQTLARLHPEDPEIAELAWIDLALDQAFVAIDAEPLSPAALTDVDWDRAVLRLSPSLFLANQTTNAAAIWSALAAHAPPPPVETAAALGGPRVWRSRQGPLVRAIEADEACALQQTRAGARFATICEDAVDRLGADEGVRRAGGWLESWLRDDLIVGVSLA</sequence>
<dbReference type="InterPro" id="IPR018640">
    <property type="entry name" value="DUF2063"/>
</dbReference>
<dbReference type="RefSeq" id="WP_101714468.1">
    <property type="nucleotide sequence ID" value="NZ_PJRQ01000040.1"/>
</dbReference>
<dbReference type="AlphaFoldDB" id="A0A2N5CPQ8"/>
<comment type="caution">
    <text evidence="2">The sequence shown here is derived from an EMBL/GenBank/DDBJ whole genome shotgun (WGS) entry which is preliminary data.</text>
</comment>
<evidence type="ECO:0000313" key="3">
    <source>
        <dbReference type="Proteomes" id="UP000234483"/>
    </source>
</evidence>
<dbReference type="Proteomes" id="UP000234483">
    <property type="component" value="Unassembled WGS sequence"/>
</dbReference>
<evidence type="ECO:0000313" key="2">
    <source>
        <dbReference type="EMBL" id="PLR09136.1"/>
    </source>
</evidence>
<reference evidence="2 3" key="1">
    <citation type="submission" date="2017-12" db="EMBL/GenBank/DDBJ databases">
        <title>The genome sequence of Caulobacter flavus CGMCC1 15093.</title>
        <authorList>
            <person name="Gao J."/>
            <person name="Mao X."/>
            <person name="Sun J."/>
        </authorList>
    </citation>
    <scope>NUCLEOTIDE SEQUENCE [LARGE SCALE GENOMIC DNA]</scope>
    <source>
        <strain evidence="2 3">CGMCC1 15093</strain>
    </source>
</reference>
<accession>A0A2N5CPQ8</accession>
<proteinExistence type="predicted"/>
<protein>
    <submittedName>
        <fullName evidence="2">DUF2063 domain-containing protein</fullName>
    </submittedName>
</protein>
<evidence type="ECO:0000259" key="1">
    <source>
        <dbReference type="Pfam" id="PF09836"/>
    </source>
</evidence>
<feature type="domain" description="Putative DNA-binding" evidence="1">
    <location>
        <begin position="6"/>
        <end position="91"/>
    </location>
</feature>
<organism evidence="2 3">
    <name type="scientific">Caulobacter flavus</name>
    <dbReference type="NCBI Taxonomy" id="1679497"/>
    <lineage>
        <taxon>Bacteria</taxon>
        <taxon>Pseudomonadati</taxon>
        <taxon>Pseudomonadota</taxon>
        <taxon>Alphaproteobacteria</taxon>
        <taxon>Caulobacterales</taxon>
        <taxon>Caulobacteraceae</taxon>
        <taxon>Caulobacter</taxon>
    </lineage>
</organism>
<dbReference type="EMBL" id="PJRQ01000040">
    <property type="protein sequence ID" value="PLR09136.1"/>
    <property type="molecule type" value="Genomic_DNA"/>
</dbReference>
<gene>
    <name evidence="2" type="ORF">CFHF_18510</name>
</gene>